<feature type="domain" description="HAT C-terminal dimerisation" evidence="1">
    <location>
        <begin position="197"/>
        <end position="279"/>
    </location>
</feature>
<feature type="domain" description="hAT-like transposase RNase-H fold" evidence="2">
    <location>
        <begin position="53"/>
        <end position="152"/>
    </location>
</feature>
<name>A0A5J9WLC0_9POAL</name>
<dbReference type="AlphaFoldDB" id="A0A5J9WLC0"/>
<dbReference type="Pfam" id="PF14372">
    <property type="entry name" value="hAT-like_RNase-H"/>
    <property type="match status" value="1"/>
</dbReference>
<dbReference type="InterPro" id="IPR012337">
    <property type="entry name" value="RNaseH-like_sf"/>
</dbReference>
<protein>
    <recommendedName>
        <fullName evidence="5">HAT C-terminal dimerisation domain-containing protein</fullName>
    </recommendedName>
</protein>
<comment type="caution">
    <text evidence="3">The sequence shown here is derived from an EMBL/GenBank/DDBJ whole genome shotgun (WGS) entry which is preliminary data.</text>
</comment>
<accession>A0A5J9WLC0</accession>
<reference evidence="3 4" key="1">
    <citation type="journal article" date="2019" name="Sci. Rep.">
        <title>A high-quality genome of Eragrostis curvula grass provides insights into Poaceae evolution and supports new strategies to enhance forage quality.</title>
        <authorList>
            <person name="Carballo J."/>
            <person name="Santos B.A.C.M."/>
            <person name="Zappacosta D."/>
            <person name="Garbus I."/>
            <person name="Selva J.P."/>
            <person name="Gallo C.A."/>
            <person name="Diaz A."/>
            <person name="Albertini E."/>
            <person name="Caccamo M."/>
            <person name="Echenique V."/>
        </authorList>
    </citation>
    <scope>NUCLEOTIDE SEQUENCE [LARGE SCALE GENOMIC DNA]</scope>
    <source>
        <strain evidence="4">cv. Victoria</strain>
        <tissue evidence="3">Leaf</tissue>
    </source>
</reference>
<dbReference type="OrthoDB" id="694703at2759"/>
<dbReference type="EMBL" id="RWGY01000002">
    <property type="protein sequence ID" value="TVU48891.1"/>
    <property type="molecule type" value="Genomic_DNA"/>
</dbReference>
<proteinExistence type="predicted"/>
<dbReference type="PANTHER" id="PTHR23272:SF193">
    <property type="entry name" value="OS07G0624100 PROTEIN"/>
    <property type="match status" value="1"/>
</dbReference>
<dbReference type="Gramene" id="TVU48891">
    <property type="protein sequence ID" value="TVU48891"/>
    <property type="gene ID" value="EJB05_00173"/>
</dbReference>
<keyword evidence="4" id="KW-1185">Reference proteome</keyword>
<dbReference type="Pfam" id="PF05699">
    <property type="entry name" value="Dimer_Tnp_hAT"/>
    <property type="match status" value="1"/>
</dbReference>
<evidence type="ECO:0000259" key="1">
    <source>
        <dbReference type="Pfam" id="PF05699"/>
    </source>
</evidence>
<dbReference type="GO" id="GO:0046983">
    <property type="term" value="F:protein dimerization activity"/>
    <property type="evidence" value="ECO:0007669"/>
    <property type="project" value="InterPro"/>
</dbReference>
<feature type="non-terminal residue" evidence="3">
    <location>
        <position position="1"/>
    </location>
</feature>
<dbReference type="SUPFAM" id="SSF53098">
    <property type="entry name" value="Ribonuclease H-like"/>
    <property type="match status" value="1"/>
</dbReference>
<sequence length="292" mass="33228">MMLHTALVLRKAFQSLESQDQKYTFAPSTEEWDSAEVLCKLLEEFNNATKLISGSQYPTSNLYFHQMWKIKMLLEKETTEADSTIKDVLTGMKKKFTKYWRKSYISLCVPVVFDPRYKLKFIEFLFSDSYPKTAKQKLDTIEGLVRGLYASYSSQVIDMNVGPSQVDGVDLPAATNDPWTAWDQQLSIDLQAQVSTELDRYLDENPIPRSKEFDVLQWWKGNSSKYPILARIARDVLAIPASSVASEAAFSTGKRIISDDRSSLAPETVEALICLQDWYRAGAKGGIREKSR</sequence>
<dbReference type="Proteomes" id="UP000324897">
    <property type="component" value="Chromosome 6"/>
</dbReference>
<evidence type="ECO:0000259" key="2">
    <source>
        <dbReference type="Pfam" id="PF14372"/>
    </source>
</evidence>
<dbReference type="GO" id="GO:0003677">
    <property type="term" value="F:DNA binding"/>
    <property type="evidence" value="ECO:0007669"/>
    <property type="project" value="InterPro"/>
</dbReference>
<evidence type="ECO:0000313" key="3">
    <source>
        <dbReference type="EMBL" id="TVU48891.1"/>
    </source>
</evidence>
<evidence type="ECO:0000313" key="4">
    <source>
        <dbReference type="Proteomes" id="UP000324897"/>
    </source>
</evidence>
<dbReference type="InterPro" id="IPR025525">
    <property type="entry name" value="hAT-like_transposase_RNase-H"/>
</dbReference>
<organism evidence="3 4">
    <name type="scientific">Eragrostis curvula</name>
    <name type="common">weeping love grass</name>
    <dbReference type="NCBI Taxonomy" id="38414"/>
    <lineage>
        <taxon>Eukaryota</taxon>
        <taxon>Viridiplantae</taxon>
        <taxon>Streptophyta</taxon>
        <taxon>Embryophyta</taxon>
        <taxon>Tracheophyta</taxon>
        <taxon>Spermatophyta</taxon>
        <taxon>Magnoliopsida</taxon>
        <taxon>Liliopsida</taxon>
        <taxon>Poales</taxon>
        <taxon>Poaceae</taxon>
        <taxon>PACMAD clade</taxon>
        <taxon>Chloridoideae</taxon>
        <taxon>Eragrostideae</taxon>
        <taxon>Eragrostidinae</taxon>
        <taxon>Eragrostis</taxon>
    </lineage>
</organism>
<gene>
    <name evidence="3" type="ORF">EJB05_00173</name>
</gene>
<dbReference type="PANTHER" id="PTHR23272">
    <property type="entry name" value="BED FINGER-RELATED"/>
    <property type="match status" value="1"/>
</dbReference>
<dbReference type="InterPro" id="IPR008906">
    <property type="entry name" value="HATC_C_dom"/>
</dbReference>
<evidence type="ECO:0008006" key="5">
    <source>
        <dbReference type="Google" id="ProtNLM"/>
    </source>
</evidence>